<organism evidence="1 2">
    <name type="scientific">Paramuricea clavata</name>
    <name type="common">Red gorgonian</name>
    <name type="synonym">Violescent sea-whip</name>
    <dbReference type="NCBI Taxonomy" id="317549"/>
    <lineage>
        <taxon>Eukaryota</taxon>
        <taxon>Metazoa</taxon>
        <taxon>Cnidaria</taxon>
        <taxon>Anthozoa</taxon>
        <taxon>Octocorallia</taxon>
        <taxon>Malacalcyonacea</taxon>
        <taxon>Plexauridae</taxon>
        <taxon>Paramuricea</taxon>
    </lineage>
</organism>
<sequence length="266" mass="28437">MACIRSTTVFCVLFLALYAVFSQVEANECYSDSGCGYLKYCCERKYPSYDNICLNNCIGESCTIDDDCAPSETCCGVDKKCGTTCIGKSCTYRDSHCATGETCCGNSDKKCATTCIGKSCDYSYHCATGECCNSDDKCDTDCSVVIKGLAGWIVAVIVISVIVVIVIPIAVVVFCCFCAAGAAAASRRPAHGGIVLTQPTTTGNTVFATQQQQQQFAAQQGQPMYFQNSQPYPNQPPPEYQPQGTVYPRGASGGYIAMTPQTQVKP</sequence>
<reference evidence="1" key="1">
    <citation type="submission" date="2020-04" db="EMBL/GenBank/DDBJ databases">
        <authorList>
            <person name="Alioto T."/>
            <person name="Alioto T."/>
            <person name="Gomez Garrido J."/>
        </authorList>
    </citation>
    <scope>NUCLEOTIDE SEQUENCE</scope>
    <source>
        <strain evidence="1">A484AB</strain>
    </source>
</reference>
<dbReference type="EMBL" id="CACRXK020018912">
    <property type="protein sequence ID" value="CAB4033045.1"/>
    <property type="molecule type" value="Genomic_DNA"/>
</dbReference>
<name>A0A6S7JKN4_PARCT</name>
<proteinExistence type="predicted"/>
<keyword evidence="2" id="KW-1185">Reference proteome</keyword>
<protein>
    <submittedName>
        <fullName evidence="1">Uncharacterized protein</fullName>
    </submittedName>
</protein>
<accession>A0A6S7JKN4</accession>
<dbReference type="AlphaFoldDB" id="A0A6S7JKN4"/>
<dbReference type="Proteomes" id="UP001152795">
    <property type="component" value="Unassembled WGS sequence"/>
</dbReference>
<evidence type="ECO:0000313" key="1">
    <source>
        <dbReference type="EMBL" id="CAB4033045.1"/>
    </source>
</evidence>
<comment type="caution">
    <text evidence="1">The sequence shown here is derived from an EMBL/GenBank/DDBJ whole genome shotgun (WGS) entry which is preliminary data.</text>
</comment>
<evidence type="ECO:0000313" key="2">
    <source>
        <dbReference type="Proteomes" id="UP001152795"/>
    </source>
</evidence>
<gene>
    <name evidence="1" type="ORF">PACLA_8A056296</name>
</gene>